<dbReference type="AlphaFoldDB" id="A0AAF0QY08"/>
<keyword evidence="2" id="KW-0812">Transmembrane</keyword>
<feature type="compositionally biased region" description="Polar residues" evidence="1">
    <location>
        <begin position="25"/>
        <end position="56"/>
    </location>
</feature>
<dbReference type="Proteomes" id="UP001234989">
    <property type="component" value="Chromosome 5"/>
</dbReference>
<keyword evidence="4" id="KW-1185">Reference proteome</keyword>
<evidence type="ECO:0000256" key="2">
    <source>
        <dbReference type="SAM" id="Phobius"/>
    </source>
</evidence>
<evidence type="ECO:0000313" key="4">
    <source>
        <dbReference type="Proteomes" id="UP001234989"/>
    </source>
</evidence>
<proteinExistence type="predicted"/>
<evidence type="ECO:0000313" key="3">
    <source>
        <dbReference type="EMBL" id="WMV31333.1"/>
    </source>
</evidence>
<organism evidence="3 4">
    <name type="scientific">Solanum verrucosum</name>
    <dbReference type="NCBI Taxonomy" id="315347"/>
    <lineage>
        <taxon>Eukaryota</taxon>
        <taxon>Viridiplantae</taxon>
        <taxon>Streptophyta</taxon>
        <taxon>Embryophyta</taxon>
        <taxon>Tracheophyta</taxon>
        <taxon>Spermatophyta</taxon>
        <taxon>Magnoliopsida</taxon>
        <taxon>eudicotyledons</taxon>
        <taxon>Gunneridae</taxon>
        <taxon>Pentapetalae</taxon>
        <taxon>asterids</taxon>
        <taxon>lamiids</taxon>
        <taxon>Solanales</taxon>
        <taxon>Solanaceae</taxon>
        <taxon>Solanoideae</taxon>
        <taxon>Solaneae</taxon>
        <taxon>Solanum</taxon>
    </lineage>
</organism>
<dbReference type="EMBL" id="CP133616">
    <property type="protein sequence ID" value="WMV31333.1"/>
    <property type="molecule type" value="Genomic_DNA"/>
</dbReference>
<evidence type="ECO:0000256" key="1">
    <source>
        <dbReference type="SAM" id="MobiDB-lite"/>
    </source>
</evidence>
<keyword evidence="2" id="KW-0472">Membrane</keyword>
<accession>A0AAF0QY08</accession>
<sequence>MYLKLEVTLKRSNFIGILIVRSKTKNGQVEESYRTQSVVQGSQEWNQEAKESPSQLHQRDGSQVLEEPETVACLKSVSLLNSSLCATWSGAFVCAIYSVSLLLLIQSTI</sequence>
<feature type="region of interest" description="Disordered" evidence="1">
    <location>
        <begin position="24"/>
        <end position="61"/>
    </location>
</feature>
<gene>
    <name evidence="3" type="ORF">MTR67_024718</name>
</gene>
<name>A0AAF0QY08_SOLVR</name>
<feature type="transmembrane region" description="Helical" evidence="2">
    <location>
        <begin position="86"/>
        <end position="105"/>
    </location>
</feature>
<reference evidence="3" key="1">
    <citation type="submission" date="2023-08" db="EMBL/GenBank/DDBJ databases">
        <title>A de novo genome assembly of Solanum verrucosum Schlechtendal, a Mexican diploid species geographically isolated from the other diploid A-genome species in potato relatives.</title>
        <authorList>
            <person name="Hosaka K."/>
        </authorList>
    </citation>
    <scope>NUCLEOTIDE SEQUENCE</scope>
    <source>
        <tissue evidence="3">Young leaves</tissue>
    </source>
</reference>
<keyword evidence="2" id="KW-1133">Transmembrane helix</keyword>
<protein>
    <submittedName>
        <fullName evidence="3">Uncharacterized protein</fullName>
    </submittedName>
</protein>